<protein>
    <submittedName>
        <fullName evidence="3">Unannotated protein</fullName>
    </submittedName>
</protein>
<evidence type="ECO:0000256" key="1">
    <source>
        <dbReference type="SAM" id="MobiDB-lite"/>
    </source>
</evidence>
<dbReference type="EMBL" id="CAFBPM010000027">
    <property type="protein sequence ID" value="CAB5031897.1"/>
    <property type="molecule type" value="Genomic_DNA"/>
</dbReference>
<evidence type="ECO:0000313" key="4">
    <source>
        <dbReference type="EMBL" id="CAB4863534.1"/>
    </source>
</evidence>
<keyword evidence="2" id="KW-0812">Transmembrane</keyword>
<organism evidence="3">
    <name type="scientific">freshwater metagenome</name>
    <dbReference type="NCBI Taxonomy" id="449393"/>
    <lineage>
        <taxon>unclassified sequences</taxon>
        <taxon>metagenomes</taxon>
        <taxon>ecological metagenomes</taxon>
    </lineage>
</organism>
<dbReference type="AlphaFoldDB" id="A0A6J6ZYT1"/>
<keyword evidence="2" id="KW-1133">Transmembrane helix</keyword>
<sequence length="130" mass="14340">MTSVEFKSLSLRPIFSAAGFQNTTFLIIGVALLVLGLALVLFTRRRRTKRDEAFFSELHETSLHDEELFDAPEEFVAPLLSTPPPTNPLPGDAIQPRTSSEAESARERTPLSDAEQVMADLDKLLGNPTD</sequence>
<evidence type="ECO:0000313" key="5">
    <source>
        <dbReference type="EMBL" id="CAB5031897.1"/>
    </source>
</evidence>
<evidence type="ECO:0000256" key="2">
    <source>
        <dbReference type="SAM" id="Phobius"/>
    </source>
</evidence>
<feature type="region of interest" description="Disordered" evidence="1">
    <location>
        <begin position="77"/>
        <end position="130"/>
    </location>
</feature>
<proteinExistence type="predicted"/>
<dbReference type="EMBL" id="CAFABE010000026">
    <property type="protein sequence ID" value="CAB4825717.1"/>
    <property type="molecule type" value="Genomic_DNA"/>
</dbReference>
<keyword evidence="2" id="KW-0472">Membrane</keyword>
<name>A0A6J6ZYT1_9ZZZZ</name>
<reference evidence="3" key="1">
    <citation type="submission" date="2020-05" db="EMBL/GenBank/DDBJ databases">
        <authorList>
            <person name="Chiriac C."/>
            <person name="Salcher M."/>
            <person name="Ghai R."/>
            <person name="Kavagutti S V."/>
        </authorList>
    </citation>
    <scope>NUCLEOTIDE SEQUENCE</scope>
</reference>
<dbReference type="NCBIfam" id="TIGR01167">
    <property type="entry name" value="LPXTG_anchor"/>
    <property type="match status" value="1"/>
</dbReference>
<feature type="transmembrane region" description="Helical" evidence="2">
    <location>
        <begin position="20"/>
        <end position="42"/>
    </location>
</feature>
<accession>A0A6J6ZYT1</accession>
<gene>
    <name evidence="3" type="ORF">UFOPK3164_00739</name>
    <name evidence="4" type="ORF">UFOPK3427_00342</name>
    <name evidence="5" type="ORF">UFOPK4112_01759</name>
</gene>
<evidence type="ECO:0000313" key="3">
    <source>
        <dbReference type="EMBL" id="CAB4825717.1"/>
    </source>
</evidence>
<dbReference type="EMBL" id="CAFBLT010000001">
    <property type="protein sequence ID" value="CAB4863534.1"/>
    <property type="molecule type" value="Genomic_DNA"/>
</dbReference>